<dbReference type="AlphaFoldDB" id="A0A3N0V6F5"/>
<dbReference type="Pfam" id="PF01571">
    <property type="entry name" value="GCV_T"/>
    <property type="match status" value="1"/>
</dbReference>
<dbReference type="InterPro" id="IPR017703">
    <property type="entry name" value="YgfZ/GCV_T_CS"/>
</dbReference>
<dbReference type="RefSeq" id="WP_123236186.1">
    <property type="nucleotide sequence ID" value="NZ_RJVP01000001.1"/>
</dbReference>
<dbReference type="PANTHER" id="PTHR22602">
    <property type="entry name" value="TRANSFERASE CAF17, MITOCHONDRIAL-RELATED"/>
    <property type="match status" value="1"/>
</dbReference>
<sequence>MQVNWQDFLTAQGILGAADDEQRNFGDIVAEVQAAATGNALYELSHLGLLQVEGADATAFLQGQFTNDIKALDGSNSQLAGYCNPKGRMLALFTAFAHHDHLHLQLDGRLREAILKRLRMYVMRSKVTLTDVSESVLRIAVSGPDSISALEQLFGNVPQQPGQLVSLEHGAVLRLAGDIPAFQIFSDAEHMPAIWQALGATHRPAGRNAWEWLQIQAGIPDVVPATQEAFVPQMLNLDALDGISLTKGCYTGQEIVARTHYLGKVKRRTLPAHLASDSRPIPGTAVQDAAGNEAGMVVRSARAPQGGHDVLVEVRLEAVDGGLSLQQQALSLGTLPYALPSRD</sequence>
<reference evidence="2 3" key="1">
    <citation type="submission" date="2018-10" db="EMBL/GenBank/DDBJ databases">
        <authorList>
            <person name="Chen W.-M."/>
        </authorList>
    </citation>
    <scope>NUCLEOTIDE SEQUENCE [LARGE SCALE GENOMIC DNA]</scope>
    <source>
        <strain evidence="2 3">H-5</strain>
    </source>
</reference>
<proteinExistence type="predicted"/>
<dbReference type="NCBIfam" id="TIGR03317">
    <property type="entry name" value="ygfZ_signature"/>
    <property type="match status" value="1"/>
</dbReference>
<dbReference type="InterPro" id="IPR006222">
    <property type="entry name" value="GCVT_N"/>
</dbReference>
<evidence type="ECO:0000313" key="2">
    <source>
        <dbReference type="EMBL" id="ROH88192.1"/>
    </source>
</evidence>
<dbReference type="InterPro" id="IPR045179">
    <property type="entry name" value="YgfZ/GcvT"/>
</dbReference>
<dbReference type="PANTHER" id="PTHR22602:SF0">
    <property type="entry name" value="TRANSFERASE CAF17, MITOCHONDRIAL-RELATED"/>
    <property type="match status" value="1"/>
</dbReference>
<name>A0A3N0V6F5_9PROT</name>
<dbReference type="Proteomes" id="UP000275137">
    <property type="component" value="Unassembled WGS sequence"/>
</dbReference>
<dbReference type="PIRSF" id="PIRSF006487">
    <property type="entry name" value="GcvT"/>
    <property type="match status" value="1"/>
</dbReference>
<comment type="caution">
    <text evidence="2">The sequence shown here is derived from an EMBL/GenBank/DDBJ whole genome shotgun (WGS) entry which is preliminary data.</text>
</comment>
<dbReference type="SUPFAM" id="SSF103025">
    <property type="entry name" value="Folate-binding domain"/>
    <property type="match status" value="1"/>
</dbReference>
<dbReference type="Gene3D" id="2.40.30.160">
    <property type="match status" value="1"/>
</dbReference>
<accession>A0A3N0V6F5</accession>
<organism evidence="2 3">
    <name type="scientific">Pseudomethylobacillus aquaticus</name>
    <dbReference type="NCBI Taxonomy" id="2676064"/>
    <lineage>
        <taxon>Bacteria</taxon>
        <taxon>Pseudomonadati</taxon>
        <taxon>Pseudomonadota</taxon>
        <taxon>Betaproteobacteria</taxon>
        <taxon>Nitrosomonadales</taxon>
        <taxon>Methylophilaceae</taxon>
        <taxon>Pseudomethylobacillus</taxon>
    </lineage>
</organism>
<dbReference type="GO" id="GO:0016226">
    <property type="term" value="P:iron-sulfur cluster assembly"/>
    <property type="evidence" value="ECO:0007669"/>
    <property type="project" value="TreeGrafter"/>
</dbReference>
<dbReference type="EMBL" id="RJVP01000001">
    <property type="protein sequence ID" value="ROH88192.1"/>
    <property type="molecule type" value="Genomic_DNA"/>
</dbReference>
<keyword evidence="3" id="KW-1185">Reference proteome</keyword>
<protein>
    <submittedName>
        <fullName evidence="2">Folate-binding protein</fullName>
    </submittedName>
</protein>
<dbReference type="Gene3D" id="3.30.70.1400">
    <property type="entry name" value="Aminomethyltransferase beta-barrel domains"/>
    <property type="match status" value="1"/>
</dbReference>
<gene>
    <name evidence="2" type="ORF">ED236_01595</name>
</gene>
<dbReference type="Gene3D" id="3.30.70.1630">
    <property type="match status" value="1"/>
</dbReference>
<feature type="domain" description="GCVT N-terminal" evidence="1">
    <location>
        <begin position="24"/>
        <end position="237"/>
    </location>
</feature>
<evidence type="ECO:0000259" key="1">
    <source>
        <dbReference type="Pfam" id="PF01571"/>
    </source>
</evidence>
<evidence type="ECO:0000313" key="3">
    <source>
        <dbReference type="Proteomes" id="UP000275137"/>
    </source>
</evidence>